<feature type="compositionally biased region" description="Polar residues" evidence="3">
    <location>
        <begin position="118"/>
        <end position="136"/>
    </location>
</feature>
<feature type="domain" description="WIBG Mago-binding" evidence="4">
    <location>
        <begin position="11"/>
        <end position="37"/>
    </location>
</feature>
<feature type="region of interest" description="Disordered" evidence="3">
    <location>
        <begin position="74"/>
        <end position="159"/>
    </location>
</feature>
<evidence type="ECO:0000256" key="2">
    <source>
        <dbReference type="ARBA" id="ARBA00018898"/>
    </source>
</evidence>
<evidence type="ECO:0000256" key="1">
    <source>
        <dbReference type="ARBA" id="ARBA00009394"/>
    </source>
</evidence>
<reference evidence="6" key="1">
    <citation type="submission" date="2015-01" db="EMBL/GenBank/DDBJ databases">
        <title>Transcriptome Assembly of Fopius arisanus.</title>
        <authorList>
            <person name="Geib S."/>
        </authorList>
    </citation>
    <scope>NUCLEOTIDE SEQUENCE</scope>
</reference>
<protein>
    <recommendedName>
        <fullName evidence="2">Partner of Y14 and mago</fullName>
    </recommendedName>
</protein>
<dbReference type="PANTHER" id="PTHR22959">
    <property type="entry name" value="PYM PROTEIN"/>
    <property type="match status" value="1"/>
</dbReference>
<accession>A0A0C9RUL8</accession>
<evidence type="ECO:0000313" key="6">
    <source>
        <dbReference type="EMBL" id="JAG81058.1"/>
    </source>
</evidence>
<dbReference type="PANTHER" id="PTHR22959:SF0">
    <property type="entry name" value="PARTNER OF Y14 AND MAGO"/>
    <property type="match status" value="1"/>
</dbReference>
<feature type="compositionally biased region" description="Basic and acidic residues" evidence="3">
    <location>
        <begin position="1"/>
        <end position="10"/>
    </location>
</feature>
<sequence>MATSYVKDDEGGTFIPASQRPDGSWRKPRRVKDGYVPQEEVPLYESLGKQFSKNKINYPVGMSPEYVAAHKAKVEAQQQGKSLIPGMVVVNEPKKKKKKSKSKNTNALAEELGKASLTDESSTAEPSKTSKQNPKSGKSPATPPARQDGASLLSDSMKRLKNLRKKLREIESLEGKIKSGEIKNPEREMVDKVARKKEVLDEIKLLESNQ</sequence>
<dbReference type="GO" id="GO:0035145">
    <property type="term" value="C:exon-exon junction complex"/>
    <property type="evidence" value="ECO:0007669"/>
    <property type="project" value="TreeGrafter"/>
</dbReference>
<dbReference type="InterPro" id="IPR039333">
    <property type="entry name" value="PYM1"/>
</dbReference>
<dbReference type="EMBL" id="GBYB01011290">
    <property type="protein sequence ID" value="JAG81057.1"/>
    <property type="molecule type" value="Transcribed_RNA"/>
</dbReference>
<dbReference type="InterPro" id="IPR036348">
    <property type="entry name" value="WIBG_N_sf"/>
</dbReference>
<dbReference type="SMART" id="SM01273">
    <property type="entry name" value="Mago-bind"/>
    <property type="match status" value="1"/>
</dbReference>
<dbReference type="SUPFAM" id="SSF101931">
    <property type="entry name" value="Pym (Within the bgcn gene intron protein, WIBG), N-terminal domain"/>
    <property type="match status" value="1"/>
</dbReference>
<feature type="region of interest" description="Disordered" evidence="3">
    <location>
        <begin position="1"/>
        <end position="31"/>
    </location>
</feature>
<dbReference type="Pfam" id="PF09282">
    <property type="entry name" value="Mago-bind"/>
    <property type="match status" value="1"/>
</dbReference>
<dbReference type="GO" id="GO:0005737">
    <property type="term" value="C:cytoplasm"/>
    <property type="evidence" value="ECO:0007669"/>
    <property type="project" value="TreeGrafter"/>
</dbReference>
<dbReference type="InterPro" id="IPR015362">
    <property type="entry name" value="WIBG_mago-bd"/>
</dbReference>
<evidence type="ECO:0000313" key="5">
    <source>
        <dbReference type="EMBL" id="JAG81057.1"/>
    </source>
</evidence>
<dbReference type="GO" id="GO:1903259">
    <property type="term" value="P:exon-exon junction complex disassembly"/>
    <property type="evidence" value="ECO:0007669"/>
    <property type="project" value="InterPro"/>
</dbReference>
<dbReference type="GO" id="GO:0003723">
    <property type="term" value="F:RNA binding"/>
    <property type="evidence" value="ECO:0007669"/>
    <property type="project" value="TreeGrafter"/>
</dbReference>
<gene>
    <name evidence="6" type="primary">wibg_1</name>
    <name evidence="5" type="synonym">wibg_2</name>
    <name evidence="6" type="ORF">g.25676</name>
    <name evidence="5" type="ORF">g.25680</name>
</gene>
<evidence type="ECO:0000259" key="4">
    <source>
        <dbReference type="SMART" id="SM01273"/>
    </source>
</evidence>
<comment type="similarity">
    <text evidence="1">Belongs to the pym family.</text>
</comment>
<name>A0A0C9RUL8_9HYME</name>
<organism evidence="6">
    <name type="scientific">Fopius arisanus</name>
    <dbReference type="NCBI Taxonomy" id="64838"/>
    <lineage>
        <taxon>Eukaryota</taxon>
        <taxon>Metazoa</taxon>
        <taxon>Ecdysozoa</taxon>
        <taxon>Arthropoda</taxon>
        <taxon>Hexapoda</taxon>
        <taxon>Insecta</taxon>
        <taxon>Pterygota</taxon>
        <taxon>Neoptera</taxon>
        <taxon>Endopterygota</taxon>
        <taxon>Hymenoptera</taxon>
        <taxon>Apocrita</taxon>
        <taxon>Ichneumonoidea</taxon>
        <taxon>Braconidae</taxon>
        <taxon>Opiinae</taxon>
        <taxon>Fopius</taxon>
    </lineage>
</organism>
<proteinExistence type="inferred from homology"/>
<dbReference type="AlphaFoldDB" id="A0A0C9RUL8"/>
<dbReference type="EMBL" id="GBYB01011291">
    <property type="protein sequence ID" value="JAG81058.1"/>
    <property type="molecule type" value="Transcribed_RNA"/>
</dbReference>
<evidence type="ECO:0000256" key="3">
    <source>
        <dbReference type="SAM" id="MobiDB-lite"/>
    </source>
</evidence>